<evidence type="ECO:0000313" key="2">
    <source>
        <dbReference type="Proteomes" id="UP001348397"/>
    </source>
</evidence>
<gene>
    <name evidence="1" type="ORF">SOP96_08920</name>
</gene>
<comment type="caution">
    <text evidence="1">The sequence shown here is derived from an EMBL/GenBank/DDBJ whole genome shotgun (WGS) entry which is preliminary data.</text>
</comment>
<dbReference type="Proteomes" id="UP001348397">
    <property type="component" value="Unassembled WGS sequence"/>
</dbReference>
<accession>A0ABU6HRZ2</accession>
<dbReference type="RefSeq" id="WP_326320634.1">
    <property type="nucleotide sequence ID" value="NZ_JAYLAA010000037.1"/>
</dbReference>
<reference evidence="1 2" key="1">
    <citation type="submission" date="2024-01" db="EMBL/GenBank/DDBJ databases">
        <title>Chryseobacterium sp. T9W2-O.</title>
        <authorList>
            <person name="Maltman C."/>
        </authorList>
    </citation>
    <scope>NUCLEOTIDE SEQUENCE [LARGE SCALE GENOMIC DNA]</scope>
    <source>
        <strain evidence="1 2">T9W2-O</strain>
    </source>
</reference>
<sequence>MKKIQTVLIILFLFHITASVFVNITSFNYLKQNNRDKNLNVMGKFYIDNLKKVNIPFFIKVYTNYSGTIRGYAYYSPNIRNIKNKYEFYDGNKKIDGLMRTYESNLKFNTMLINLTDIIHNKSIRQDIAKSLYNNITYNTPIKELNIKLKVQKFTPLKKYKPGDKSDTVKTFEAYKIISHE</sequence>
<name>A0ABU6HRZ2_9FLAO</name>
<evidence type="ECO:0000313" key="1">
    <source>
        <dbReference type="EMBL" id="MEC3875829.1"/>
    </source>
</evidence>
<dbReference type="EMBL" id="JAYLAA010000037">
    <property type="protein sequence ID" value="MEC3875829.1"/>
    <property type="molecule type" value="Genomic_DNA"/>
</dbReference>
<keyword evidence="2" id="KW-1185">Reference proteome</keyword>
<proteinExistence type="predicted"/>
<organism evidence="1 2">
    <name type="scientific">Chryseobacterium salviniae</name>
    <dbReference type="NCBI Taxonomy" id="3101750"/>
    <lineage>
        <taxon>Bacteria</taxon>
        <taxon>Pseudomonadati</taxon>
        <taxon>Bacteroidota</taxon>
        <taxon>Flavobacteriia</taxon>
        <taxon>Flavobacteriales</taxon>
        <taxon>Weeksellaceae</taxon>
        <taxon>Chryseobacterium group</taxon>
        <taxon>Chryseobacterium</taxon>
    </lineage>
</organism>
<protein>
    <submittedName>
        <fullName evidence="1">Uncharacterized protein</fullName>
    </submittedName>
</protein>